<evidence type="ECO:0000313" key="3">
    <source>
        <dbReference type="Proteomes" id="UP000518266"/>
    </source>
</evidence>
<name>A0A7J5XKS2_DISMA</name>
<dbReference type="AlphaFoldDB" id="A0A7J5XKS2"/>
<proteinExistence type="predicted"/>
<reference evidence="2 3" key="1">
    <citation type="submission" date="2020-03" db="EMBL/GenBank/DDBJ databases">
        <title>Dissostichus mawsoni Genome sequencing and assembly.</title>
        <authorList>
            <person name="Park H."/>
        </authorList>
    </citation>
    <scope>NUCLEOTIDE SEQUENCE [LARGE SCALE GENOMIC DNA]</scope>
    <source>
        <strain evidence="2">DM0001</strain>
        <tissue evidence="2">Muscle</tissue>
    </source>
</reference>
<evidence type="ECO:0000256" key="1">
    <source>
        <dbReference type="SAM" id="MobiDB-lite"/>
    </source>
</evidence>
<feature type="region of interest" description="Disordered" evidence="1">
    <location>
        <begin position="222"/>
        <end position="252"/>
    </location>
</feature>
<accession>A0A7J5XKS2</accession>
<evidence type="ECO:0000313" key="2">
    <source>
        <dbReference type="EMBL" id="KAF3837686.1"/>
    </source>
</evidence>
<dbReference type="OrthoDB" id="6512834at2759"/>
<organism evidence="2 3">
    <name type="scientific">Dissostichus mawsoni</name>
    <name type="common">Antarctic cod</name>
    <dbReference type="NCBI Taxonomy" id="36200"/>
    <lineage>
        <taxon>Eukaryota</taxon>
        <taxon>Metazoa</taxon>
        <taxon>Chordata</taxon>
        <taxon>Craniata</taxon>
        <taxon>Vertebrata</taxon>
        <taxon>Euteleostomi</taxon>
        <taxon>Actinopterygii</taxon>
        <taxon>Neopterygii</taxon>
        <taxon>Teleostei</taxon>
        <taxon>Neoteleostei</taxon>
        <taxon>Acanthomorphata</taxon>
        <taxon>Eupercaria</taxon>
        <taxon>Perciformes</taxon>
        <taxon>Notothenioidei</taxon>
        <taxon>Nototheniidae</taxon>
        <taxon>Dissostichus</taxon>
    </lineage>
</organism>
<gene>
    <name evidence="2" type="ORF">F7725_009454</name>
</gene>
<comment type="caution">
    <text evidence="2">The sequence shown here is derived from an EMBL/GenBank/DDBJ whole genome shotgun (WGS) entry which is preliminary data.</text>
</comment>
<dbReference type="PANTHER" id="PTHR31025">
    <property type="entry name" value="SI:CH211-196P9.1-RELATED"/>
    <property type="match status" value="1"/>
</dbReference>
<dbReference type="PANTHER" id="PTHR31025:SF19">
    <property type="entry name" value="SI:CH73-42K18.1-RELATED"/>
    <property type="match status" value="1"/>
</dbReference>
<dbReference type="Proteomes" id="UP000518266">
    <property type="component" value="Unassembled WGS sequence"/>
</dbReference>
<protein>
    <submittedName>
        <fullName evidence="2">Uncharacterized protein</fullName>
    </submittedName>
</protein>
<keyword evidence="3" id="KW-1185">Reference proteome</keyword>
<sequence>MLLRVIISQNDIGRLRIENIPTSIEGLNLELRTNLGLTGGFILQFEDPDFNNHLCNLTYIKDLPVERATLKVLFTTDVDVSDSTLDTCSLPLVSSGDSVEWPNPFPVPQFSHDVELLLTQANLWHAKDGSVMVIPKGVKTDILDTLADVMSKISAYPEKRHYETVVKALVEKHPGLKDPGSEKGWQSWFYSLKFKLGNYRKKLCAAGCHEVVVNKRKGVEAKGSRHKKSKGEVNYCPDLPEGQSTDDMEEKRQPLEMEMPKKDPDHQLIEALMSDTFSQRRREILGDQPLITELKSRWPALFSERQIQAEFQRIVTTDLLSSFLDGLDGLAPTLLEVYKGASRTGKKPALKSILDCLEKDDTNERRRTAALLGLSHYMSGENQANVIRMCDAHGDTLEEAMKGMQVGLLIGYEGERDAFPQQIFNVAVVVEETIALHNLKDIHAEFQRITTIPLETAFMAQLDSHLPQLTSVFQNKGGVVGQKLAKHLAILQKVNVCMHCFIQIVIYSVEQFYEMYLSSTV</sequence>
<dbReference type="EMBL" id="JAAKFY010000022">
    <property type="protein sequence ID" value="KAF3837686.1"/>
    <property type="molecule type" value="Genomic_DNA"/>
</dbReference>